<evidence type="ECO:0000313" key="2">
    <source>
        <dbReference type="Proteomes" id="UP001197609"/>
    </source>
</evidence>
<proteinExistence type="predicted"/>
<comment type="caution">
    <text evidence="1">The sequence shown here is derived from an EMBL/GenBank/DDBJ whole genome shotgun (WGS) entry which is preliminary data.</text>
</comment>
<dbReference type="SUPFAM" id="SSF47598">
    <property type="entry name" value="Ribbon-helix-helix"/>
    <property type="match status" value="1"/>
</dbReference>
<protein>
    <submittedName>
        <fullName evidence="1">CopG family transcriptional regulator</fullName>
    </submittedName>
</protein>
<sequence length="77" mass="8795">MSESAKRSTVYFSPDLHRALRIKAAHTQRTVSDLVNDAVRLALREDQEDLAAFVERQAEPVMTYEELLRDLKAHGNI</sequence>
<organism evidence="1 2">
    <name type="scientific">Candidatus Methylomirabilis tolerans</name>
    <dbReference type="NCBI Taxonomy" id="3123416"/>
    <lineage>
        <taxon>Bacteria</taxon>
        <taxon>Candidatus Methylomirabilota</taxon>
        <taxon>Candidatus Methylomirabilia</taxon>
        <taxon>Candidatus Methylomirabilales</taxon>
        <taxon>Candidatus Methylomirabilaceae</taxon>
        <taxon>Candidatus Methylomirabilis</taxon>
    </lineage>
</organism>
<reference evidence="1 2" key="1">
    <citation type="journal article" date="2021" name="bioRxiv">
        <title>Unraveling nitrogen, sulfur and carbon metabolic pathways and microbial community transcriptional responses to substrate deprivation and toxicity stresses in a bioreactor mimicking anoxic brackish coastal sediment conditions.</title>
        <authorList>
            <person name="Martins P.D."/>
            <person name="Echeveste M.J."/>
            <person name="Arshad A."/>
            <person name="Kurth J."/>
            <person name="Ouboter H."/>
            <person name="Jetten M.S.M."/>
            <person name="Welte C.U."/>
        </authorList>
    </citation>
    <scope>NUCLEOTIDE SEQUENCE [LARGE SCALE GENOMIC DNA]</scope>
    <source>
        <strain evidence="1">MAG_38</strain>
    </source>
</reference>
<dbReference type="Proteomes" id="UP001197609">
    <property type="component" value="Unassembled WGS sequence"/>
</dbReference>
<name>A0AAJ1EKW0_9BACT</name>
<dbReference type="InterPro" id="IPR010985">
    <property type="entry name" value="Ribbon_hlx_hlx"/>
</dbReference>
<accession>A0AAJ1EKW0</accession>
<gene>
    <name evidence="1" type="ORF">K8G79_09460</name>
</gene>
<evidence type="ECO:0000313" key="1">
    <source>
        <dbReference type="EMBL" id="MBZ0160347.1"/>
    </source>
</evidence>
<dbReference type="AlphaFoldDB" id="A0AAJ1EKW0"/>
<dbReference type="EMBL" id="JAIOIU010000120">
    <property type="protein sequence ID" value="MBZ0160347.1"/>
    <property type="molecule type" value="Genomic_DNA"/>
</dbReference>
<dbReference type="GO" id="GO:0006355">
    <property type="term" value="P:regulation of DNA-templated transcription"/>
    <property type="evidence" value="ECO:0007669"/>
    <property type="project" value="InterPro"/>
</dbReference>